<name>A0A4P8NMY3_9CAUD</name>
<feature type="compositionally biased region" description="Basic and acidic residues" evidence="3">
    <location>
        <begin position="57"/>
        <end position="72"/>
    </location>
</feature>
<dbReference type="InterPro" id="IPR008713">
    <property type="entry name" value="Phage_lambda_NinG"/>
</dbReference>
<feature type="region of interest" description="Disordered" evidence="3">
    <location>
        <begin position="40"/>
        <end position="72"/>
    </location>
</feature>
<accession>A0A4P8NMY3</accession>
<dbReference type="Pfam" id="PF05766">
    <property type="entry name" value="NinG"/>
    <property type="match status" value="1"/>
</dbReference>
<dbReference type="Proteomes" id="UP000300340">
    <property type="component" value="Segment"/>
</dbReference>
<dbReference type="RefSeq" id="YP_010676967.1">
    <property type="nucleotide sequence ID" value="NC_071016.1"/>
</dbReference>
<evidence type="ECO:0000313" key="4">
    <source>
        <dbReference type="EMBL" id="QCQ65316.1"/>
    </source>
</evidence>
<protein>
    <recommendedName>
        <fullName evidence="2">Protein ninG</fullName>
    </recommendedName>
</protein>
<dbReference type="KEGG" id="vg:77953333"/>
<evidence type="ECO:0000256" key="2">
    <source>
        <dbReference type="ARBA" id="ARBA00021638"/>
    </source>
</evidence>
<dbReference type="GeneID" id="77953333"/>
<keyword evidence="5" id="KW-1185">Reference proteome</keyword>
<evidence type="ECO:0000256" key="3">
    <source>
        <dbReference type="SAM" id="MobiDB-lite"/>
    </source>
</evidence>
<evidence type="ECO:0000256" key="1">
    <source>
        <dbReference type="ARBA" id="ARBA00008471"/>
    </source>
</evidence>
<reference evidence="4 5" key="1">
    <citation type="submission" date="2019-04" db="EMBL/GenBank/DDBJ databases">
        <title>Characterization and complete genome sequence analysis of a novel Podoviridae phage X14.</title>
        <authorList>
            <person name="Liu Y."/>
        </authorList>
    </citation>
    <scope>NUCLEOTIDE SEQUENCE [LARGE SCALE GENOMIC DNA]</scope>
</reference>
<comment type="similarity">
    <text evidence="1">Belongs to the ninG family.</text>
</comment>
<sequence length="218" mass="25553">MANKKKKCLFCKEFYIAEEGIKTPAGFFCQMDHAIKHARAVSERQRKRQQQKAKQVQAKEDKASRAASKEVKRRDLKWQHGLTQKSFNKMRVLEEKLWFKERGLEPECISCGRPIGGDQWCCGHFKTRGAQSGLRYDRKNTYLQHNHRCNMNLSGDIEGTKTTRGYKQGLRDRFGEEEGQAIIDYCESNTAPVKWSWDELEKMRQSFNQRIRDLESII</sequence>
<dbReference type="EMBL" id="MK796797">
    <property type="protein sequence ID" value="QCQ65316.1"/>
    <property type="molecule type" value="Genomic_DNA"/>
</dbReference>
<proteinExistence type="inferred from homology"/>
<organism evidence="4 5">
    <name type="scientific">Shewanella phage X14</name>
    <dbReference type="NCBI Taxonomy" id="2576871"/>
    <lineage>
        <taxon>Viruses</taxon>
        <taxon>Duplodnaviria</taxon>
        <taxon>Heunggongvirae</taxon>
        <taxon>Uroviricota</taxon>
        <taxon>Caudoviricetes</taxon>
        <taxon>Bocovirus</taxon>
        <taxon>Bocovirus X14</taxon>
    </lineage>
</organism>
<evidence type="ECO:0000313" key="5">
    <source>
        <dbReference type="Proteomes" id="UP000300340"/>
    </source>
</evidence>